<organism evidence="1 2">
    <name type="scientific">Bradyrhizobium erythrophlei</name>
    <dbReference type="NCBI Taxonomy" id="1437360"/>
    <lineage>
        <taxon>Bacteria</taxon>
        <taxon>Pseudomonadati</taxon>
        <taxon>Pseudomonadota</taxon>
        <taxon>Alphaproteobacteria</taxon>
        <taxon>Hyphomicrobiales</taxon>
        <taxon>Nitrobacteraceae</taxon>
        <taxon>Bradyrhizobium</taxon>
    </lineage>
</organism>
<gene>
    <name evidence="1" type="ORF">SAMN05443248_3719</name>
</gene>
<dbReference type="EMBL" id="LT670817">
    <property type="protein sequence ID" value="SHH11138.1"/>
    <property type="molecule type" value="Genomic_DNA"/>
</dbReference>
<evidence type="ECO:0000313" key="2">
    <source>
        <dbReference type="Proteomes" id="UP000189796"/>
    </source>
</evidence>
<name>A0A1M5QAY7_9BRAD</name>
<protein>
    <submittedName>
        <fullName evidence="1">Uncharacterized protein</fullName>
    </submittedName>
</protein>
<proteinExistence type="predicted"/>
<accession>A0A1M5QAY7</accession>
<dbReference type="Proteomes" id="UP000189796">
    <property type="component" value="Chromosome I"/>
</dbReference>
<reference evidence="1 2" key="1">
    <citation type="submission" date="2016-11" db="EMBL/GenBank/DDBJ databases">
        <authorList>
            <person name="Jaros S."/>
            <person name="Januszkiewicz K."/>
            <person name="Wedrychowicz H."/>
        </authorList>
    </citation>
    <scope>NUCLEOTIDE SEQUENCE [LARGE SCALE GENOMIC DNA]</scope>
    <source>
        <strain evidence="1 2">GAS138</strain>
    </source>
</reference>
<evidence type="ECO:0000313" key="1">
    <source>
        <dbReference type="EMBL" id="SHH11138.1"/>
    </source>
</evidence>
<sequence length="42" mass="4261">MGETQAVGSSNIALRDCQRLHPAVLLGCMASGKAAYLNNAAG</sequence>
<dbReference type="AlphaFoldDB" id="A0A1M5QAY7"/>